<keyword evidence="4" id="KW-1185">Reference proteome</keyword>
<gene>
    <name evidence="3" type="ORF">G5575_11710</name>
</gene>
<feature type="transmembrane region" description="Helical" evidence="1">
    <location>
        <begin position="57"/>
        <end position="77"/>
    </location>
</feature>
<name>A0A6M1SV35_9HYPH</name>
<dbReference type="RefSeq" id="WP_164534469.1">
    <property type="nucleotide sequence ID" value="NZ_JAALFG010000002.1"/>
</dbReference>
<comment type="caution">
    <text evidence="3">The sequence shown here is derived from an EMBL/GenBank/DDBJ whole genome shotgun (WGS) entry which is preliminary data.</text>
</comment>
<dbReference type="GO" id="GO:0016717">
    <property type="term" value="F:oxidoreductase activity, acting on paired donors, with oxidation of a pair of donors resulting in the reduction of molecular oxygen to two molecules of water"/>
    <property type="evidence" value="ECO:0007669"/>
    <property type="project" value="TreeGrafter"/>
</dbReference>
<reference evidence="3 4" key="2">
    <citation type="submission" date="2020-03" db="EMBL/GenBank/DDBJ databases">
        <title>Devosia chinhatensis sp. nov., isolated from a hexachlorocyclohexane (HCH) dump site in India.</title>
        <authorList>
            <person name="Kumar M."/>
            <person name="Lal R."/>
        </authorList>
    </citation>
    <scope>NUCLEOTIDE SEQUENCE [LARGE SCALE GENOMIC DNA]</scope>
    <source>
        <strain evidence="3 4">H239</strain>
    </source>
</reference>
<evidence type="ECO:0000259" key="2">
    <source>
        <dbReference type="Pfam" id="PF00487"/>
    </source>
</evidence>
<sequence>MRPASPWPILTTVASYRTNHLAHHRYTNTDQDPDWVFKLGNRKFVFPKQWQEGVLDLVGYVLVVSSIIDIFNIMGRLRLLDKSPLSYRLARLGFYVAMAALFTVLGIWTDVLLYWFVPYLTAFFLFMHVRSVAEHFGNMDYSHELGGTRSVLPHLWERVFFAPHNVNHHLEHHLYPSVPFYNLPQLHAVLMENPDYALNAHNTRGYTTGLVRETLFGAEPGWQGQSKMPAE</sequence>
<keyword evidence="1" id="KW-1133">Transmembrane helix</keyword>
<evidence type="ECO:0000313" key="3">
    <source>
        <dbReference type="EMBL" id="NGP18243.1"/>
    </source>
</evidence>
<keyword evidence="1" id="KW-0472">Membrane</keyword>
<dbReference type="PANTHER" id="PTHR19353:SF19">
    <property type="entry name" value="DELTA(5) FATTY ACID DESATURASE C-RELATED"/>
    <property type="match status" value="1"/>
</dbReference>
<organism evidence="3 4">
    <name type="scientific">Devosia aurantiaca</name>
    <dbReference type="NCBI Taxonomy" id="2714858"/>
    <lineage>
        <taxon>Bacteria</taxon>
        <taxon>Pseudomonadati</taxon>
        <taxon>Pseudomonadota</taxon>
        <taxon>Alphaproteobacteria</taxon>
        <taxon>Hyphomicrobiales</taxon>
        <taxon>Devosiaceae</taxon>
        <taxon>Devosia</taxon>
    </lineage>
</organism>
<feature type="domain" description="Fatty acid desaturase" evidence="2">
    <location>
        <begin position="6"/>
        <end position="198"/>
    </location>
</feature>
<dbReference type="InterPro" id="IPR012171">
    <property type="entry name" value="Fatty_acid_desaturase"/>
</dbReference>
<protein>
    <recommendedName>
        <fullName evidence="2">Fatty acid desaturase domain-containing protein</fullName>
    </recommendedName>
</protein>
<dbReference type="EMBL" id="JAALFG010000002">
    <property type="protein sequence ID" value="NGP18243.1"/>
    <property type="molecule type" value="Genomic_DNA"/>
</dbReference>
<dbReference type="GO" id="GO:0008610">
    <property type="term" value="P:lipid biosynthetic process"/>
    <property type="evidence" value="ECO:0007669"/>
    <property type="project" value="UniProtKB-ARBA"/>
</dbReference>
<evidence type="ECO:0000256" key="1">
    <source>
        <dbReference type="SAM" id="Phobius"/>
    </source>
</evidence>
<evidence type="ECO:0000313" key="4">
    <source>
        <dbReference type="Proteomes" id="UP000474802"/>
    </source>
</evidence>
<dbReference type="GO" id="GO:0016020">
    <property type="term" value="C:membrane"/>
    <property type="evidence" value="ECO:0007669"/>
    <property type="project" value="TreeGrafter"/>
</dbReference>
<dbReference type="PANTHER" id="PTHR19353">
    <property type="entry name" value="FATTY ACID DESATURASE 2"/>
    <property type="match status" value="1"/>
</dbReference>
<dbReference type="AlphaFoldDB" id="A0A6M1SV35"/>
<feature type="transmembrane region" description="Helical" evidence="1">
    <location>
        <begin position="89"/>
        <end position="108"/>
    </location>
</feature>
<accession>A0A6M1SV35</accession>
<dbReference type="Pfam" id="PF00487">
    <property type="entry name" value="FA_desaturase"/>
    <property type="match status" value="1"/>
</dbReference>
<dbReference type="InterPro" id="IPR005804">
    <property type="entry name" value="FA_desaturase_dom"/>
</dbReference>
<dbReference type="Proteomes" id="UP000474802">
    <property type="component" value="Unassembled WGS sequence"/>
</dbReference>
<proteinExistence type="predicted"/>
<reference evidence="3 4" key="1">
    <citation type="submission" date="2020-02" db="EMBL/GenBank/DDBJ databases">
        <authorList>
            <person name="Khan S.A."/>
            <person name="Jeon C.O."/>
            <person name="Chun B.H."/>
        </authorList>
    </citation>
    <scope>NUCLEOTIDE SEQUENCE [LARGE SCALE GENOMIC DNA]</scope>
    <source>
        <strain evidence="3 4">H239</strain>
    </source>
</reference>
<keyword evidence="1" id="KW-0812">Transmembrane</keyword>